<dbReference type="InterPro" id="IPR032675">
    <property type="entry name" value="LRR_dom_sf"/>
</dbReference>
<sequence>MSIRKLCLNGDSEYIRPSRLLLDRKKFTIGGIDAKSVTLLNIFNIGASYLNFGPQWVIDQLKDLEMLQLGRWQDSPLHHIEVGSQEFLRELRALKNLKYLSLRGISKIFELPSSITELESLLILDLKASHNLERLPDDISSMKSLRKLHLECFPGKSFLDCFTPSKKLPRELNITGGKLESIDIDRIEWNLEILRLKHLKQLNVDIDHLKKFHPWLKYVEIKQISNHSYIEHEYEGAKSVFEKADLPGQRKGRAGEEIHLEIYPMQGTSSTNLMERKPFMVH</sequence>
<dbReference type="Proteomes" id="UP000743370">
    <property type="component" value="Unassembled WGS sequence"/>
</dbReference>
<dbReference type="AlphaFoldDB" id="A0A8T0KY61"/>
<dbReference type="PANTHER" id="PTHR47186">
    <property type="entry name" value="LEUCINE-RICH REPEAT-CONTAINING PROTEIN 57"/>
    <property type="match status" value="1"/>
</dbReference>
<dbReference type="Gene3D" id="3.80.10.10">
    <property type="entry name" value="Ribonuclease Inhibitor"/>
    <property type="match status" value="1"/>
</dbReference>
<proteinExistence type="predicted"/>
<evidence type="ECO:0000313" key="2">
    <source>
        <dbReference type="Proteomes" id="UP000743370"/>
    </source>
</evidence>
<dbReference type="SUPFAM" id="SSF52058">
    <property type="entry name" value="L domain-like"/>
    <property type="match status" value="1"/>
</dbReference>
<protein>
    <submittedName>
        <fullName evidence="1">Uncharacterized protein</fullName>
    </submittedName>
</protein>
<organism evidence="1 2">
    <name type="scientific">Phaseolus angularis</name>
    <name type="common">Azuki bean</name>
    <name type="synonym">Vigna angularis</name>
    <dbReference type="NCBI Taxonomy" id="3914"/>
    <lineage>
        <taxon>Eukaryota</taxon>
        <taxon>Viridiplantae</taxon>
        <taxon>Streptophyta</taxon>
        <taxon>Embryophyta</taxon>
        <taxon>Tracheophyta</taxon>
        <taxon>Spermatophyta</taxon>
        <taxon>Magnoliopsida</taxon>
        <taxon>eudicotyledons</taxon>
        <taxon>Gunneridae</taxon>
        <taxon>Pentapetalae</taxon>
        <taxon>rosids</taxon>
        <taxon>fabids</taxon>
        <taxon>Fabales</taxon>
        <taxon>Fabaceae</taxon>
        <taxon>Papilionoideae</taxon>
        <taxon>50 kb inversion clade</taxon>
        <taxon>NPAAA clade</taxon>
        <taxon>indigoferoid/millettioid clade</taxon>
        <taxon>Phaseoleae</taxon>
        <taxon>Vigna</taxon>
    </lineage>
</organism>
<gene>
    <name evidence="1" type="ORF">HKW66_Vig0112710</name>
</gene>
<dbReference type="EMBL" id="JABFOF010000002">
    <property type="protein sequence ID" value="KAG2404349.1"/>
    <property type="molecule type" value="Genomic_DNA"/>
</dbReference>
<reference evidence="1 2" key="1">
    <citation type="submission" date="2020-05" db="EMBL/GenBank/DDBJ databases">
        <title>Vigna angularis (adzuki bean) Var. LongXiaoDou No. 4 denovo assembly.</title>
        <authorList>
            <person name="Xiang H."/>
        </authorList>
    </citation>
    <scope>NUCLEOTIDE SEQUENCE [LARGE SCALE GENOMIC DNA]</scope>
    <source>
        <tissue evidence="1">Leaf</tissue>
    </source>
</reference>
<accession>A0A8T0KY61</accession>
<dbReference type="PANTHER" id="PTHR47186:SF45">
    <property type="entry name" value="DISEASE RESISTANCE RPP13-LIKE PROTEIN 1"/>
    <property type="match status" value="1"/>
</dbReference>
<evidence type="ECO:0000313" key="1">
    <source>
        <dbReference type="EMBL" id="KAG2404349.1"/>
    </source>
</evidence>
<name>A0A8T0KY61_PHAAN</name>
<comment type="caution">
    <text evidence="1">The sequence shown here is derived from an EMBL/GenBank/DDBJ whole genome shotgun (WGS) entry which is preliminary data.</text>
</comment>